<protein>
    <submittedName>
        <fullName evidence="1">Uncharacterized protein</fullName>
    </submittedName>
</protein>
<comment type="caution">
    <text evidence="1">The sequence shown here is derived from an EMBL/GenBank/DDBJ whole genome shotgun (WGS) entry which is preliminary data.</text>
</comment>
<name>A0A0F9PCP5_9ZZZZ</name>
<proteinExistence type="predicted"/>
<feature type="non-terminal residue" evidence="1">
    <location>
        <position position="1"/>
    </location>
</feature>
<gene>
    <name evidence="1" type="ORF">LCGC14_1231540</name>
</gene>
<reference evidence="1" key="1">
    <citation type="journal article" date="2015" name="Nature">
        <title>Complex archaea that bridge the gap between prokaryotes and eukaryotes.</title>
        <authorList>
            <person name="Spang A."/>
            <person name="Saw J.H."/>
            <person name="Jorgensen S.L."/>
            <person name="Zaremba-Niedzwiedzka K."/>
            <person name="Martijn J."/>
            <person name="Lind A.E."/>
            <person name="van Eijk R."/>
            <person name="Schleper C."/>
            <person name="Guy L."/>
            <person name="Ettema T.J."/>
        </authorList>
    </citation>
    <scope>NUCLEOTIDE SEQUENCE</scope>
</reference>
<evidence type="ECO:0000313" key="1">
    <source>
        <dbReference type="EMBL" id="KKM91147.1"/>
    </source>
</evidence>
<dbReference type="EMBL" id="LAZR01006575">
    <property type="protein sequence ID" value="KKM91147.1"/>
    <property type="molecule type" value="Genomic_DNA"/>
</dbReference>
<organism evidence="1">
    <name type="scientific">marine sediment metagenome</name>
    <dbReference type="NCBI Taxonomy" id="412755"/>
    <lineage>
        <taxon>unclassified sequences</taxon>
        <taxon>metagenomes</taxon>
        <taxon>ecological metagenomes</taxon>
    </lineage>
</organism>
<sequence length="141" mass="14458">PEYRIEVSAESANNDTWRPIASLVAGSAVAASAAASSDVAIGTSLVKITSGTAMVLGDIICFTSGTIEWTRATAVTGTASFNVQDATRFDHASDTGIFGGGEHFVVSADLEAVTRVRVIVNNNNSSGTQPIVARAALITSL</sequence>
<accession>A0A0F9PCP5</accession>
<dbReference type="AlphaFoldDB" id="A0A0F9PCP5"/>